<feature type="region of interest" description="Disordered" evidence="1">
    <location>
        <begin position="154"/>
        <end position="185"/>
    </location>
</feature>
<accession>A0ABD2QLN8</accession>
<organism evidence="2 3">
    <name type="scientific">Cichlidogyrus casuarinus</name>
    <dbReference type="NCBI Taxonomy" id="1844966"/>
    <lineage>
        <taxon>Eukaryota</taxon>
        <taxon>Metazoa</taxon>
        <taxon>Spiralia</taxon>
        <taxon>Lophotrochozoa</taxon>
        <taxon>Platyhelminthes</taxon>
        <taxon>Monogenea</taxon>
        <taxon>Monopisthocotylea</taxon>
        <taxon>Dactylogyridea</taxon>
        <taxon>Ancyrocephalidae</taxon>
        <taxon>Cichlidogyrus</taxon>
    </lineage>
</organism>
<dbReference type="AlphaFoldDB" id="A0ABD2QLN8"/>
<sequence>MSAAKNAQFSVMAQPSTHSLHTLFSNNSTKPPPNSTEVGEMDEESTKTPRRSVISNFLSLGRANHGMECQSPAVKGDIVEHHVHPLSPEQLHYTIDEMFADEQGSVKASRQKIRDVYVNDEHDDITLDEDYFDSLSVASSSAGSFWPAYHLKNPESHPRSRGLGQATSSLAGSKNATSSSSSLRSWGGRNLLNRSSTGINRKSVCHTLFAGFKSIRKSLAAGPSFSKSGIACSSSTILHTSARSTISPACPSSRDNSSTQADQVNGLFLKPDDDYLLNPKCRKSSIKVLDPTGAPTTGKGHSRVNGEASLINLLSASFRKPGRKSSFHHKPGVGQYGSMLSLSSLGTASMSHIPCSFLTTDAKGQAIGKMGKWRETASPRISLSSLDHNTGSAIDLGSFSKKAAWAKMANLRVKKTGLFFKNQGSNGNLVASSSNIDLNPGTDDKENVIPAD</sequence>
<feature type="region of interest" description="Disordered" evidence="1">
    <location>
        <begin position="431"/>
        <end position="452"/>
    </location>
</feature>
<evidence type="ECO:0000256" key="1">
    <source>
        <dbReference type="SAM" id="MobiDB-lite"/>
    </source>
</evidence>
<feature type="compositionally biased region" description="Basic and acidic residues" evidence="1">
    <location>
        <begin position="442"/>
        <end position="452"/>
    </location>
</feature>
<comment type="caution">
    <text evidence="2">The sequence shown here is derived from an EMBL/GenBank/DDBJ whole genome shotgun (WGS) entry which is preliminary data.</text>
</comment>
<dbReference type="Proteomes" id="UP001626550">
    <property type="component" value="Unassembled WGS sequence"/>
</dbReference>
<evidence type="ECO:0000313" key="2">
    <source>
        <dbReference type="EMBL" id="KAL3320432.1"/>
    </source>
</evidence>
<evidence type="ECO:0000313" key="3">
    <source>
        <dbReference type="Proteomes" id="UP001626550"/>
    </source>
</evidence>
<gene>
    <name evidence="2" type="ORF">Ciccas_000882</name>
</gene>
<name>A0ABD2QLN8_9PLAT</name>
<dbReference type="EMBL" id="JBJKFK010000052">
    <property type="protein sequence ID" value="KAL3320432.1"/>
    <property type="molecule type" value="Genomic_DNA"/>
</dbReference>
<protein>
    <submittedName>
        <fullName evidence="2">Uncharacterized protein</fullName>
    </submittedName>
</protein>
<proteinExistence type="predicted"/>
<reference evidence="2 3" key="1">
    <citation type="submission" date="2024-11" db="EMBL/GenBank/DDBJ databases">
        <title>Adaptive evolution of stress response genes in parasites aligns with host niche diversity.</title>
        <authorList>
            <person name="Hahn C."/>
            <person name="Resl P."/>
        </authorList>
    </citation>
    <scope>NUCLEOTIDE SEQUENCE [LARGE SCALE GENOMIC DNA]</scope>
    <source>
        <strain evidence="2">EGGRZ-B1_66</strain>
        <tissue evidence="2">Body</tissue>
    </source>
</reference>
<feature type="region of interest" description="Disordered" evidence="1">
    <location>
        <begin position="21"/>
        <end position="50"/>
    </location>
</feature>
<keyword evidence="3" id="KW-1185">Reference proteome</keyword>
<feature type="compositionally biased region" description="Low complexity" evidence="1">
    <location>
        <begin position="168"/>
        <end position="185"/>
    </location>
</feature>